<dbReference type="Pfam" id="PF13966">
    <property type="entry name" value="zf-RVT"/>
    <property type="match status" value="1"/>
</dbReference>
<reference evidence="3" key="1">
    <citation type="submission" date="2016-04" db="EMBL/GenBank/DDBJ databases">
        <title>Cephalotus genome sequencing.</title>
        <authorList>
            <person name="Fukushima K."/>
            <person name="Hasebe M."/>
            <person name="Fang X."/>
        </authorList>
    </citation>
    <scope>NUCLEOTIDE SEQUENCE [LARGE SCALE GENOMIC DNA]</scope>
    <source>
        <strain evidence="3">cv. St1</strain>
    </source>
</reference>
<dbReference type="EMBL" id="BDDD01003895">
    <property type="protein sequence ID" value="GAV86410.1"/>
    <property type="molecule type" value="Genomic_DNA"/>
</dbReference>
<dbReference type="OrthoDB" id="1937542at2759"/>
<dbReference type="InterPro" id="IPR026960">
    <property type="entry name" value="RVT-Znf"/>
</dbReference>
<gene>
    <name evidence="2" type="ORF">CFOL_v3_29841</name>
</gene>
<evidence type="ECO:0000313" key="2">
    <source>
        <dbReference type="EMBL" id="GAV86410.1"/>
    </source>
</evidence>
<sequence length="465" mass="54437">MKRDILSRVHFKEGTLPLTYLGLPLITKRLTKVDCTPLVERITARVNSWMSKTLSFAGRLQLVKATLFNMQAYWCSTFLLLRHTVKHCERTLRKFLWGGHGRGKVQWAEVCKSLAEGGLGIKDMKTWNKALLLKQIWAVLTEDTIWVKWCQAYLINTSNFWVIPARGLLSWSWRQILLLRPLARQHLIYKCGNGERFSLWFDPWLQGDSVHALYGHRVMYDTGLGTLAWVKEMLREGEWCWPQVSCDLIEIQQRVDVIPVSTNPDHIYWAKEGDTFSTNRAWQAIRDSSNVVEWHALVWHSKRIPKHACSLWLAIRGAHRTRDKLFNWGVTMTAQYVFHCGEIESTEHLFFQCPYSTSVWWEVLQMCNITRSILPWTSEVQWMTDHSKGNKLHHSVRKLALAATVYHVWIERNRRCFKNRFLPSLELVKRIREDVSGKLSIDNHAQRNDRHHSLCVNWGIPLVEG</sequence>
<dbReference type="AlphaFoldDB" id="A0A1Q3D1P8"/>
<protein>
    <submittedName>
        <fullName evidence="2">Zf-RVT domain-containing protein</fullName>
    </submittedName>
</protein>
<dbReference type="PANTHER" id="PTHR33116">
    <property type="entry name" value="REVERSE TRANSCRIPTASE ZINC-BINDING DOMAIN-CONTAINING PROTEIN-RELATED-RELATED"/>
    <property type="match status" value="1"/>
</dbReference>
<name>A0A1Q3D1P8_CEPFO</name>
<accession>A0A1Q3D1P8</accession>
<organism evidence="2 3">
    <name type="scientific">Cephalotus follicularis</name>
    <name type="common">Albany pitcher plant</name>
    <dbReference type="NCBI Taxonomy" id="3775"/>
    <lineage>
        <taxon>Eukaryota</taxon>
        <taxon>Viridiplantae</taxon>
        <taxon>Streptophyta</taxon>
        <taxon>Embryophyta</taxon>
        <taxon>Tracheophyta</taxon>
        <taxon>Spermatophyta</taxon>
        <taxon>Magnoliopsida</taxon>
        <taxon>eudicotyledons</taxon>
        <taxon>Gunneridae</taxon>
        <taxon>Pentapetalae</taxon>
        <taxon>rosids</taxon>
        <taxon>fabids</taxon>
        <taxon>Oxalidales</taxon>
        <taxon>Cephalotaceae</taxon>
        <taxon>Cephalotus</taxon>
    </lineage>
</organism>
<evidence type="ECO:0000259" key="1">
    <source>
        <dbReference type="Pfam" id="PF13966"/>
    </source>
</evidence>
<feature type="domain" description="Reverse transcriptase zinc-binding" evidence="1">
    <location>
        <begin position="276"/>
        <end position="360"/>
    </location>
</feature>
<comment type="caution">
    <text evidence="2">The sequence shown here is derived from an EMBL/GenBank/DDBJ whole genome shotgun (WGS) entry which is preliminary data.</text>
</comment>
<evidence type="ECO:0000313" key="3">
    <source>
        <dbReference type="Proteomes" id="UP000187406"/>
    </source>
</evidence>
<dbReference type="InParanoid" id="A0A1Q3D1P8"/>
<proteinExistence type="predicted"/>
<keyword evidence="3" id="KW-1185">Reference proteome</keyword>
<dbReference type="Proteomes" id="UP000187406">
    <property type="component" value="Unassembled WGS sequence"/>
</dbReference>
<dbReference type="PANTHER" id="PTHR33116:SF76">
    <property type="entry name" value="DUF4283 DOMAIN-CONTAINING PROTEIN"/>
    <property type="match status" value="1"/>
</dbReference>
<dbReference type="STRING" id="3775.A0A1Q3D1P8"/>